<evidence type="ECO:0000313" key="3">
    <source>
        <dbReference type="Proteomes" id="UP000680679"/>
    </source>
</evidence>
<dbReference type="SUPFAM" id="SSF88723">
    <property type="entry name" value="PIN domain-like"/>
    <property type="match status" value="1"/>
</dbReference>
<dbReference type="InterPro" id="IPR002716">
    <property type="entry name" value="PIN_dom"/>
</dbReference>
<gene>
    <name evidence="2" type="ORF">Atep_26590</name>
</gene>
<dbReference type="Gene3D" id="3.40.50.1010">
    <property type="entry name" value="5'-nuclease"/>
    <property type="match status" value="1"/>
</dbReference>
<sequence>MRVALDTNVLAYAEGLGDERRCNMAIQLVEQLPSSDVVLPAQTLGELSRVLTGKAKRSAAQAREAILSWADSFEVADSTWFAFQSALDLTVDHRLPIWDALILAVAAENRCRVLLSEDLHDGFTWRGVTVVNPFAEPCSPLLSGLLRRVD</sequence>
<name>A0ABM7QR39_9GAMM</name>
<dbReference type="CDD" id="cd18692">
    <property type="entry name" value="PIN_VapC-like"/>
    <property type="match status" value="1"/>
</dbReference>
<organism evidence="2 3">
    <name type="scientific">Allochromatium tepidum</name>
    <dbReference type="NCBI Taxonomy" id="553982"/>
    <lineage>
        <taxon>Bacteria</taxon>
        <taxon>Pseudomonadati</taxon>
        <taxon>Pseudomonadota</taxon>
        <taxon>Gammaproteobacteria</taxon>
        <taxon>Chromatiales</taxon>
        <taxon>Chromatiaceae</taxon>
        <taxon>Allochromatium</taxon>
    </lineage>
</organism>
<evidence type="ECO:0000259" key="1">
    <source>
        <dbReference type="Pfam" id="PF01850"/>
    </source>
</evidence>
<protein>
    <submittedName>
        <fullName evidence="2">Twitching motility protein PilT</fullName>
    </submittedName>
</protein>
<evidence type="ECO:0000313" key="2">
    <source>
        <dbReference type="EMBL" id="BCU07982.1"/>
    </source>
</evidence>
<proteinExistence type="predicted"/>
<dbReference type="Proteomes" id="UP000680679">
    <property type="component" value="Chromosome"/>
</dbReference>
<dbReference type="Pfam" id="PF01850">
    <property type="entry name" value="PIN"/>
    <property type="match status" value="1"/>
</dbReference>
<reference evidence="2 3" key="1">
    <citation type="submission" date="2021-04" db="EMBL/GenBank/DDBJ databases">
        <title>Complete genome sequencing of Allochromatium tepidum strain NZ.</title>
        <authorList>
            <person name="Tsukatani Y."/>
            <person name="Mori H."/>
        </authorList>
    </citation>
    <scope>NUCLEOTIDE SEQUENCE [LARGE SCALE GENOMIC DNA]</scope>
    <source>
        <strain evidence="2 3">NZ</strain>
    </source>
</reference>
<keyword evidence="3" id="KW-1185">Reference proteome</keyword>
<feature type="domain" description="PIN" evidence="1">
    <location>
        <begin position="4"/>
        <end position="118"/>
    </location>
</feature>
<dbReference type="EMBL" id="AP024563">
    <property type="protein sequence ID" value="BCU07982.1"/>
    <property type="molecule type" value="Genomic_DNA"/>
</dbReference>
<accession>A0ABM7QR39</accession>
<dbReference type="InterPro" id="IPR029060">
    <property type="entry name" value="PIN-like_dom_sf"/>
</dbReference>